<reference evidence="3" key="1">
    <citation type="journal article" date="2019" name="Int. J. Syst. Evol. Microbiol.">
        <title>The Global Catalogue of Microorganisms (GCM) 10K type strain sequencing project: providing services to taxonomists for standard genome sequencing and annotation.</title>
        <authorList>
            <consortium name="The Broad Institute Genomics Platform"/>
            <consortium name="The Broad Institute Genome Sequencing Center for Infectious Disease"/>
            <person name="Wu L."/>
            <person name="Ma J."/>
        </authorList>
    </citation>
    <scope>NUCLEOTIDE SEQUENCE [LARGE SCALE GENOMIC DNA]</scope>
    <source>
        <strain evidence="3">KCTC 3950</strain>
    </source>
</reference>
<name>A0ABW5PDA3_9BACL</name>
<keyword evidence="3" id="KW-1185">Reference proteome</keyword>
<dbReference type="Pfam" id="PF09902">
    <property type="entry name" value="DUF2129"/>
    <property type="match status" value="1"/>
</dbReference>
<dbReference type="InterPro" id="IPR016979">
    <property type="entry name" value="DUF2129"/>
</dbReference>
<gene>
    <name evidence="2" type="ORF">ACFSUF_10785</name>
</gene>
<sequence length="87" mass="10087">MFKERAGLIVWISDLKAAKSLERYGSIHYISKKMSYVAMYVNAAGLEDTTKAIQKLSFVKKIERSYRTEIKTEYNSNVPDKTAFYSY</sequence>
<protein>
    <submittedName>
        <fullName evidence="2">YlbG family protein</fullName>
    </submittedName>
</protein>
<evidence type="ECO:0000313" key="2">
    <source>
        <dbReference type="EMBL" id="MFD2612906.1"/>
    </source>
</evidence>
<dbReference type="RefSeq" id="WP_377602761.1">
    <property type="nucleotide sequence ID" value="NZ_JBHUME010000007.1"/>
</dbReference>
<evidence type="ECO:0000313" key="3">
    <source>
        <dbReference type="Proteomes" id="UP001597541"/>
    </source>
</evidence>
<organism evidence="2 3">
    <name type="scientific">Paenibacillus gansuensis</name>
    <dbReference type="NCBI Taxonomy" id="306542"/>
    <lineage>
        <taxon>Bacteria</taxon>
        <taxon>Bacillati</taxon>
        <taxon>Bacillota</taxon>
        <taxon>Bacilli</taxon>
        <taxon>Bacillales</taxon>
        <taxon>Paenibacillaceae</taxon>
        <taxon>Paenibacillus</taxon>
    </lineage>
</organism>
<comment type="caution">
    <text evidence="2">The sequence shown here is derived from an EMBL/GenBank/DDBJ whole genome shotgun (WGS) entry which is preliminary data.</text>
</comment>
<dbReference type="EMBL" id="JBHUME010000007">
    <property type="protein sequence ID" value="MFD2612906.1"/>
    <property type="molecule type" value="Genomic_DNA"/>
</dbReference>
<dbReference type="PIRSF" id="PIRSF031653">
    <property type="entry name" value="UCP031653"/>
    <property type="match status" value="1"/>
</dbReference>
<evidence type="ECO:0000256" key="1">
    <source>
        <dbReference type="ARBA" id="ARBA00022490"/>
    </source>
</evidence>
<keyword evidence="1" id="KW-0963">Cytoplasm</keyword>
<proteinExistence type="predicted"/>
<accession>A0ABW5PDA3</accession>
<dbReference type="Proteomes" id="UP001597541">
    <property type="component" value="Unassembled WGS sequence"/>
</dbReference>